<dbReference type="KEGG" id="srho:HH216_21705"/>
<dbReference type="SUPFAM" id="SSF52425">
    <property type="entry name" value="Cryptochrome/photolyase, N-terminal domain"/>
    <property type="match status" value="1"/>
</dbReference>
<dbReference type="Pfam" id="PF00875">
    <property type="entry name" value="DNA_photolyase"/>
    <property type="match status" value="1"/>
</dbReference>
<dbReference type="GO" id="GO:0071949">
    <property type="term" value="F:FAD binding"/>
    <property type="evidence" value="ECO:0007669"/>
    <property type="project" value="TreeGrafter"/>
</dbReference>
<evidence type="ECO:0000256" key="1">
    <source>
        <dbReference type="ARBA" id="ARBA00005862"/>
    </source>
</evidence>
<accession>A0A7L5DTH6</accession>
<dbReference type="Proteomes" id="UP000501128">
    <property type="component" value="Chromosome"/>
</dbReference>
<dbReference type="Gene3D" id="1.10.579.10">
    <property type="entry name" value="DNA Cyclobutane Dipyrimidine Photolyase, subunit A, domain 3"/>
    <property type="match status" value="1"/>
</dbReference>
<dbReference type="InterPro" id="IPR014133">
    <property type="entry name" value="Cry_DASH"/>
</dbReference>
<dbReference type="InterPro" id="IPR005101">
    <property type="entry name" value="Cryptochr/Photolyase_FAD-bd"/>
</dbReference>
<evidence type="ECO:0000313" key="11">
    <source>
        <dbReference type="Proteomes" id="UP000501128"/>
    </source>
</evidence>
<dbReference type="Pfam" id="PF03441">
    <property type="entry name" value="FAD_binding_7"/>
    <property type="match status" value="1"/>
</dbReference>
<dbReference type="PANTHER" id="PTHR11455:SF22">
    <property type="entry name" value="CRYPTOCHROME DASH"/>
    <property type="match status" value="1"/>
</dbReference>
<dbReference type="InterPro" id="IPR036155">
    <property type="entry name" value="Crypto/Photolyase_N_sf"/>
</dbReference>
<keyword evidence="3 6" id="KW-0285">Flavoprotein</keyword>
<keyword evidence="4 6" id="KW-0274">FAD</keyword>
<dbReference type="InterPro" id="IPR002081">
    <property type="entry name" value="Cryptochrome/DNA_photolyase_1"/>
</dbReference>
<proteinExistence type="inferred from homology"/>
<keyword evidence="5 8" id="KW-0157">Chromophore</keyword>
<feature type="binding site" evidence="6">
    <location>
        <begin position="390"/>
        <end position="392"/>
    </location>
    <ligand>
        <name>FAD</name>
        <dbReference type="ChEBI" id="CHEBI:57692"/>
    </ligand>
</feature>
<dbReference type="InterPro" id="IPR036134">
    <property type="entry name" value="Crypto/Photolyase_FAD-like_sf"/>
</dbReference>
<feature type="site" description="Electron transfer via tryptophanyl radical" evidence="7">
    <location>
        <position position="319"/>
    </location>
</feature>
<evidence type="ECO:0000313" key="10">
    <source>
        <dbReference type="EMBL" id="QJD80741.1"/>
    </source>
</evidence>
<feature type="binding site" evidence="6">
    <location>
        <position position="234"/>
    </location>
    <ligand>
        <name>FAD</name>
        <dbReference type="ChEBI" id="CHEBI:57692"/>
    </ligand>
</feature>
<sequence>MKKTIIYWFRNDLRLHDNEGLYRAYEDADIVLPVFVFDPKSVAPLPDIDVPKAGPHRVRFLLESLHDLRESLRKRGSDLLIRIGDPVEEIAKLAQEQQATAVYAGQEATTEEIDLEQQLDKRLKSDGVDLRLFWMLSLYHIDDLPFDVSELPDAYRDFRKGCEKEAHVRQALPEPTISPLPTDVTVGKLPTFASLGMTKPSIDKRAAIQFTGGETEALARLNDYFWTRDQLRNYKYTRNQLLGEDYSSKFSAWLANGCLSPRHVYWEVKRYEQERKKNVSTYWLVFELIWRDYFRFQAAKQGALLFQAKGPRKVSTEGWVKDKDLFAKWAAGQTGIPFVDAAMRELNATGYLSNRARQNVASLLITRDGKPDLSVWWPWGAAYMESRLIDYDPASNWGNWNLVAKVGADPRNDRYFNIYTQATKYDAKGEYVRLWCPELAAVPADKLQLLSLNNPDELAEWGVTLGRNYPEPLVDPQKWTRRKAKTAKQ</sequence>
<evidence type="ECO:0000256" key="5">
    <source>
        <dbReference type="ARBA" id="ARBA00022991"/>
    </source>
</evidence>
<evidence type="ECO:0000256" key="8">
    <source>
        <dbReference type="RuleBase" id="RU367151"/>
    </source>
</evidence>
<protein>
    <recommendedName>
        <fullName evidence="2 8">Cryptochrome DASH</fullName>
    </recommendedName>
</protein>
<keyword evidence="11" id="KW-1185">Reference proteome</keyword>
<dbReference type="InterPro" id="IPR014729">
    <property type="entry name" value="Rossmann-like_a/b/a_fold"/>
</dbReference>
<evidence type="ECO:0000256" key="3">
    <source>
        <dbReference type="ARBA" id="ARBA00022630"/>
    </source>
</evidence>
<comment type="similarity">
    <text evidence="1 8">Belongs to the DNA photolyase class-1 family.</text>
</comment>
<dbReference type="GO" id="GO:0003904">
    <property type="term" value="F:deoxyribodipyrimidine photo-lyase activity"/>
    <property type="evidence" value="ECO:0007669"/>
    <property type="project" value="TreeGrafter"/>
</dbReference>
<dbReference type="RefSeq" id="WP_169552761.1">
    <property type="nucleotide sequence ID" value="NZ_CP051677.1"/>
</dbReference>
<comment type="cofactor">
    <cofactor evidence="6 8">
        <name>FAD</name>
        <dbReference type="ChEBI" id="CHEBI:57692"/>
    </cofactor>
    <text evidence="6 8">Binds 1 FAD per subunit.</text>
</comment>
<dbReference type="InterPro" id="IPR006050">
    <property type="entry name" value="DNA_photolyase_N"/>
</dbReference>
<dbReference type="EMBL" id="CP051677">
    <property type="protein sequence ID" value="QJD80741.1"/>
    <property type="molecule type" value="Genomic_DNA"/>
</dbReference>
<comment type="function">
    <text evidence="8">May have a photoreceptor function.</text>
</comment>
<feature type="binding site" evidence="6">
    <location>
        <begin position="247"/>
        <end position="251"/>
    </location>
    <ligand>
        <name>FAD</name>
        <dbReference type="ChEBI" id="CHEBI:57692"/>
    </ligand>
</feature>
<feature type="site" description="Electron transfer via tryptophanyl radical" evidence="7">
    <location>
        <position position="400"/>
    </location>
</feature>
<name>A0A7L5DTH6_9BACT</name>
<dbReference type="NCBIfam" id="TIGR02765">
    <property type="entry name" value="crypto_DASH"/>
    <property type="match status" value="1"/>
</dbReference>
<evidence type="ECO:0000259" key="9">
    <source>
        <dbReference type="PROSITE" id="PS51645"/>
    </source>
</evidence>
<comment type="cofactor">
    <cofactor evidence="8">
        <name>(6R)-5,10-methylene-5,6,7,8-tetrahydrofolate</name>
        <dbReference type="ChEBI" id="CHEBI:15636"/>
    </cofactor>
    <text evidence="8">Binds 1 5,10-methenyltetrahydrofolate (MTHF) per subunit.</text>
</comment>
<dbReference type="PANTHER" id="PTHR11455">
    <property type="entry name" value="CRYPTOCHROME"/>
    <property type="match status" value="1"/>
</dbReference>
<dbReference type="GO" id="GO:0003677">
    <property type="term" value="F:DNA binding"/>
    <property type="evidence" value="ECO:0007669"/>
    <property type="project" value="TreeGrafter"/>
</dbReference>
<dbReference type="SUPFAM" id="SSF48173">
    <property type="entry name" value="Cryptochrome/photolyase FAD-binding domain"/>
    <property type="match status" value="1"/>
</dbReference>
<evidence type="ECO:0000256" key="4">
    <source>
        <dbReference type="ARBA" id="ARBA00022827"/>
    </source>
</evidence>
<dbReference type="GO" id="GO:0000719">
    <property type="term" value="P:photoreactive repair"/>
    <property type="evidence" value="ECO:0007669"/>
    <property type="project" value="TreeGrafter"/>
</dbReference>
<evidence type="ECO:0000256" key="7">
    <source>
        <dbReference type="PIRSR" id="PIRSR602081-2"/>
    </source>
</evidence>
<evidence type="ECO:0000256" key="6">
    <source>
        <dbReference type="PIRSR" id="PIRSR602081-1"/>
    </source>
</evidence>
<feature type="domain" description="Photolyase/cryptochrome alpha/beta" evidence="9">
    <location>
        <begin position="3"/>
        <end position="138"/>
    </location>
</feature>
<evidence type="ECO:0000256" key="2">
    <source>
        <dbReference type="ARBA" id="ARBA00017881"/>
    </source>
</evidence>
<dbReference type="Gene3D" id="3.40.50.620">
    <property type="entry name" value="HUPs"/>
    <property type="match status" value="1"/>
</dbReference>
<gene>
    <name evidence="10" type="ORF">HH216_21705</name>
</gene>
<dbReference type="PROSITE" id="PS51645">
    <property type="entry name" value="PHR_CRY_ALPHA_BETA"/>
    <property type="match status" value="1"/>
</dbReference>
<organism evidence="10 11">
    <name type="scientific">Spirosoma rhododendri</name>
    <dbReference type="NCBI Taxonomy" id="2728024"/>
    <lineage>
        <taxon>Bacteria</taxon>
        <taxon>Pseudomonadati</taxon>
        <taxon>Bacteroidota</taxon>
        <taxon>Cytophagia</taxon>
        <taxon>Cytophagales</taxon>
        <taxon>Cytophagaceae</taxon>
        <taxon>Spirosoma</taxon>
    </lineage>
</organism>
<feature type="site" description="Electron transfer via tryptophanyl radical" evidence="7">
    <location>
        <position position="377"/>
    </location>
</feature>
<reference evidence="10 11" key="1">
    <citation type="submission" date="2020-04" db="EMBL/GenBank/DDBJ databases">
        <title>Genome sequencing of novel species.</title>
        <authorList>
            <person name="Heo J."/>
            <person name="Kim S.-J."/>
            <person name="Kim J.-S."/>
            <person name="Hong S.-B."/>
            <person name="Kwon S.-W."/>
        </authorList>
    </citation>
    <scope>NUCLEOTIDE SEQUENCE [LARGE SCALE GENOMIC DNA]</scope>
    <source>
        <strain evidence="10 11">CJU-R4</strain>
    </source>
</reference>
<dbReference type="Gene3D" id="1.25.40.80">
    <property type="match status" value="1"/>
</dbReference>
<dbReference type="AlphaFoldDB" id="A0A7L5DTH6"/>